<organism evidence="3 4">
    <name type="scientific">Streptococcus troglodytae</name>
    <dbReference type="NCBI Taxonomy" id="1111760"/>
    <lineage>
        <taxon>Bacteria</taxon>
        <taxon>Bacillati</taxon>
        <taxon>Bacillota</taxon>
        <taxon>Bacilli</taxon>
        <taxon>Lactobacillales</taxon>
        <taxon>Streptococcaceae</taxon>
        <taxon>Streptococcus</taxon>
    </lineage>
</organism>
<keyword evidence="1" id="KW-0812">Transmembrane</keyword>
<keyword evidence="1" id="KW-0472">Membrane</keyword>
<protein>
    <submittedName>
        <fullName evidence="3">Hemolysis inducing protein</fullName>
    </submittedName>
</protein>
<dbReference type="EMBL" id="AP014612">
    <property type="protein sequence ID" value="BAQ23747.1"/>
    <property type="molecule type" value="Genomic_DNA"/>
</dbReference>
<reference evidence="3 4" key="1">
    <citation type="journal article" date="2016" name="Microbiol. Immunol.">
        <title>Complete genome sequence of Streptococcus troglodytae TKU31 isolated from the oral cavity of a chimpanzee (Pan troglodytes).</title>
        <authorList>
            <person name="Okamoto M."/>
            <person name="Naito M."/>
            <person name="Miyanohara M."/>
            <person name="Imai S."/>
            <person name="Nomura Y."/>
            <person name="Saito W."/>
            <person name="Momoi Y."/>
            <person name="Takada K."/>
            <person name="Miyabe-Nishiwaki T."/>
            <person name="Tomonaga M."/>
            <person name="Hanada N."/>
        </authorList>
    </citation>
    <scope>NUCLEOTIDE SEQUENCE [LARGE SCALE GENOMIC DNA]</scope>
    <source>
        <strain evidence="4">TKU 31</strain>
    </source>
</reference>
<dbReference type="InterPro" id="IPR012867">
    <property type="entry name" value="DUF1648"/>
</dbReference>
<name>A0A1L7LHS8_9STRE</name>
<dbReference type="InterPro" id="IPR025962">
    <property type="entry name" value="SdpI/YhfL"/>
</dbReference>
<evidence type="ECO:0000313" key="3">
    <source>
        <dbReference type="EMBL" id="BAQ23747.1"/>
    </source>
</evidence>
<evidence type="ECO:0000256" key="1">
    <source>
        <dbReference type="SAM" id="Phobius"/>
    </source>
</evidence>
<dbReference type="AlphaFoldDB" id="A0A1L7LHS8"/>
<dbReference type="KEGG" id="strg:SRT_04860"/>
<gene>
    <name evidence="3" type="ORF">SRT_04860</name>
</gene>
<feature type="transmembrane region" description="Helical" evidence="1">
    <location>
        <begin position="88"/>
        <end position="106"/>
    </location>
</feature>
<evidence type="ECO:0000313" key="4">
    <source>
        <dbReference type="Proteomes" id="UP000217758"/>
    </source>
</evidence>
<dbReference type="PROSITE" id="PS51257">
    <property type="entry name" value="PROKAR_LIPOPROTEIN"/>
    <property type="match status" value="1"/>
</dbReference>
<keyword evidence="4" id="KW-1185">Reference proteome</keyword>
<dbReference type="InterPro" id="IPR026272">
    <property type="entry name" value="SdpI"/>
</dbReference>
<dbReference type="PIRSF" id="PIRSF038959">
    <property type="entry name" value="SdpI"/>
    <property type="match status" value="1"/>
</dbReference>
<accession>A0A1L7LHS8</accession>
<feature type="transmembrane region" description="Helical" evidence="1">
    <location>
        <begin position="187"/>
        <end position="207"/>
    </location>
</feature>
<feature type="domain" description="DUF1648" evidence="2">
    <location>
        <begin position="14"/>
        <end position="61"/>
    </location>
</feature>
<feature type="transmembrane region" description="Helical" evidence="1">
    <location>
        <begin position="163"/>
        <end position="181"/>
    </location>
</feature>
<dbReference type="Proteomes" id="UP000217758">
    <property type="component" value="Chromosome"/>
</dbReference>
<feature type="transmembrane region" description="Helical" evidence="1">
    <location>
        <begin position="112"/>
        <end position="133"/>
    </location>
</feature>
<dbReference type="PANTHER" id="PTHR37810:SF5">
    <property type="entry name" value="IMMUNITY PROTEIN SDPI"/>
    <property type="match status" value="1"/>
</dbReference>
<dbReference type="GO" id="GO:0009636">
    <property type="term" value="P:response to toxic substance"/>
    <property type="evidence" value="ECO:0007669"/>
    <property type="project" value="TreeGrafter"/>
</dbReference>
<feature type="transmembrane region" description="Helical" evidence="1">
    <location>
        <begin position="47"/>
        <end position="67"/>
    </location>
</feature>
<evidence type="ECO:0000259" key="2">
    <source>
        <dbReference type="Pfam" id="PF07853"/>
    </source>
</evidence>
<proteinExistence type="predicted"/>
<dbReference type="Pfam" id="PF13630">
    <property type="entry name" value="SdpI"/>
    <property type="match status" value="1"/>
</dbReference>
<sequence>MMKIDKKLLVLTSLIILLPVLLGCFFWSQLPKTIATHFDLSGQANGFSSRLFAVFGLPFFLLLLHWFCLFMTSKDPKANNVSSKMRRLIYWIIPMVSCFVMISIYGQAFGYMINHALIANLLIGLLLITIGNYMPKTRRNYTIGIRLPWTLDNDENWNKTHRLAGKLWVGGGVLIFINAFVQIAILQVFVIVLAVMIVLPILYSFILNQKKKYRKLILQSLC</sequence>
<dbReference type="PANTHER" id="PTHR37810">
    <property type="entry name" value="IMMUNITY PROTEIN SDPI"/>
    <property type="match status" value="1"/>
</dbReference>
<keyword evidence="1" id="KW-1133">Transmembrane helix</keyword>
<dbReference type="Pfam" id="PF07853">
    <property type="entry name" value="DUF1648"/>
    <property type="match status" value="1"/>
</dbReference>